<dbReference type="GO" id="GO:0046872">
    <property type="term" value="F:metal ion binding"/>
    <property type="evidence" value="ECO:0007669"/>
    <property type="project" value="UniProtKB-KW"/>
</dbReference>
<comment type="similarity">
    <text evidence="1">Belongs to the peptidase S45 family.</text>
</comment>
<dbReference type="Gene3D" id="3.60.20.10">
    <property type="entry name" value="Glutamine Phosphoribosylpyrophosphate, subunit 1, domain 1"/>
    <property type="match status" value="1"/>
</dbReference>
<feature type="binding site" evidence="5">
    <location>
        <position position="349"/>
    </location>
    <ligand>
        <name>Ca(2+)</name>
        <dbReference type="ChEBI" id="CHEBI:29108"/>
    </ligand>
</feature>
<name>A0AAJ6B7U9_9SPHI</name>
<dbReference type="InterPro" id="IPR029055">
    <property type="entry name" value="Ntn_hydrolases_N"/>
</dbReference>
<dbReference type="Gene3D" id="1.10.1400.10">
    <property type="match status" value="1"/>
</dbReference>
<keyword evidence="3" id="KW-0865">Zymogen</keyword>
<dbReference type="InterPro" id="IPR023343">
    <property type="entry name" value="Penicillin_amidase_dom1"/>
</dbReference>
<dbReference type="SUPFAM" id="SSF56235">
    <property type="entry name" value="N-terminal nucleophile aminohydrolases (Ntn hydrolases)"/>
    <property type="match status" value="1"/>
</dbReference>
<dbReference type="GO" id="GO:0016811">
    <property type="term" value="F:hydrolase activity, acting on carbon-nitrogen (but not peptide) bonds, in linear amides"/>
    <property type="evidence" value="ECO:0007669"/>
    <property type="project" value="InterPro"/>
</dbReference>
<dbReference type="GO" id="GO:0017000">
    <property type="term" value="P:antibiotic biosynthetic process"/>
    <property type="evidence" value="ECO:0007669"/>
    <property type="project" value="InterPro"/>
</dbReference>
<dbReference type="Gene3D" id="2.30.120.10">
    <property type="match status" value="1"/>
</dbReference>
<dbReference type="Gene3D" id="1.10.439.10">
    <property type="entry name" value="Penicillin Amidohydrolase, domain 1"/>
    <property type="match status" value="1"/>
</dbReference>
<dbReference type="CDD" id="cd03747">
    <property type="entry name" value="Ntn_PGA_like"/>
    <property type="match status" value="1"/>
</dbReference>
<keyword evidence="5" id="KW-0479">Metal-binding</keyword>
<sequence length="812" mass="92332">MKNKVRAFICIIVPLLLAYTFNTKFGNIPPILKFLNPFTGFWQNAESTTVKPNRNIILKGTHQNVDIAFDDRMIPHIFAKNDHDVYYAQGYVTAMHRLWQMDFQTRFAAGRISEVVGKKAIELDKYQRRMGMVYGAERSLQGMMADPKSKEMILAYTAGVNAYIHSLSKSQLPIEYKILDFKPEDWTPIKCALLLKQMSAVLAMGSDEFYMTNIRNKFGPEVVKDLFPDYPFKEDPIIPIGTKWNFDPLPIPEVPSSYNEVATNIIKTKQKEEGIGSNNWAVSGSKTVSGLPILANDPHLDLSLPSIWYQIQLHAPGLNAYGVSLPGAPGIIIGFNKDIAWGVTNVAADVLDFYQIKFKDNTHKSYWYNNQWKNTSTRLETIVIRGDKTIKDTVFYTHHGPVVYLQKVKDFSKAKNIPIGNALRWIAHENSNELKTFYLLNRGKNYNDYRDALTYYTAPAQNFIFASAENDIAITANGKFPLKWKDQGKFILDGTDPKYDWQGWIPASQNPTVKNPPRGFVSSANQSPTDKTYPYYINWEFSPYERGKRINDRLTVMNKATADSMINMQTDSYSIHAQNILPAILVMVDRSKLNATQKEAFRIVSSWNKYYEANSLGASIFDFWTKRLQFDIWDDEFTVAGIPMRYPSRDRTVQLILHEPNSKWIDNVNTPEKETLADLVNEAFKYSCDTLERKYGPIGKSWEWANVKHTTIQHLAKIPGFGSKVLLTGGGKMTINALNEGNGPSWRMVVELGKMPKGHGVYPGGQSGNPGSPFYDNMIDKWANGKLYNLFFMQSASDTSARIISQLKIFKK</sequence>
<dbReference type="PANTHER" id="PTHR34218">
    <property type="entry name" value="PEPTIDASE S45 PENICILLIN AMIDASE"/>
    <property type="match status" value="1"/>
</dbReference>
<evidence type="ECO:0000256" key="2">
    <source>
        <dbReference type="ARBA" id="ARBA00022801"/>
    </source>
</evidence>
<evidence type="ECO:0000313" key="7">
    <source>
        <dbReference type="Proteomes" id="UP001214530"/>
    </source>
</evidence>
<protein>
    <submittedName>
        <fullName evidence="6">Penicillin acylase family protein</fullName>
    </submittedName>
</protein>
<feature type="active site" description="Nucleophile" evidence="4">
    <location>
        <position position="277"/>
    </location>
</feature>
<evidence type="ECO:0000256" key="1">
    <source>
        <dbReference type="ARBA" id="ARBA00006586"/>
    </source>
</evidence>
<dbReference type="PIRSF" id="PIRSF001227">
    <property type="entry name" value="Pen_acylase"/>
    <property type="match status" value="1"/>
</dbReference>
<organism evidence="6 7">
    <name type="scientific">Candidatus Pedobacter colombiensis</name>
    <dbReference type="NCBI Taxonomy" id="3121371"/>
    <lineage>
        <taxon>Bacteria</taxon>
        <taxon>Pseudomonadati</taxon>
        <taxon>Bacteroidota</taxon>
        <taxon>Sphingobacteriia</taxon>
        <taxon>Sphingobacteriales</taxon>
        <taxon>Sphingobacteriaceae</taxon>
        <taxon>Pedobacter</taxon>
    </lineage>
</organism>
<dbReference type="Proteomes" id="UP001214530">
    <property type="component" value="Chromosome"/>
</dbReference>
<reference evidence="6" key="1">
    <citation type="submission" date="2023-03" db="EMBL/GenBank/DDBJ databases">
        <title>Andean soil-derived lignocellulolytic bacterial consortium as a source of novel taxa and putative plastic-active enzymes.</title>
        <authorList>
            <person name="Diaz-Garcia L."/>
            <person name="Chuvochina M."/>
            <person name="Feuerriegel G."/>
            <person name="Bunk B."/>
            <person name="Sproer C."/>
            <person name="Streit W.R."/>
            <person name="Rodriguez L.M."/>
            <person name="Overmann J."/>
            <person name="Jimenez D.J."/>
        </authorList>
    </citation>
    <scope>NUCLEOTIDE SEQUENCE</scope>
    <source>
        <strain evidence="6">MAG 3858</strain>
    </source>
</reference>
<proteinExistence type="inferred from homology"/>
<dbReference type="AlphaFoldDB" id="A0AAJ6B7U9"/>
<dbReference type="EMBL" id="CP119313">
    <property type="protein sequence ID" value="WEK18423.1"/>
    <property type="molecule type" value="Genomic_DNA"/>
</dbReference>
<evidence type="ECO:0000313" key="6">
    <source>
        <dbReference type="EMBL" id="WEK18423.1"/>
    </source>
</evidence>
<accession>A0AAJ6B7U9</accession>
<evidence type="ECO:0000256" key="4">
    <source>
        <dbReference type="PIRSR" id="PIRSR001227-1"/>
    </source>
</evidence>
<dbReference type="InterPro" id="IPR014395">
    <property type="entry name" value="Pen/GL7ACA/AHL_acylase"/>
</dbReference>
<gene>
    <name evidence="6" type="ORF">P0Y49_16665</name>
</gene>
<dbReference type="PANTHER" id="PTHR34218:SF4">
    <property type="entry name" value="ACYL-HOMOSERINE LACTONE ACYLASE QUIP"/>
    <property type="match status" value="1"/>
</dbReference>
<comment type="cofactor">
    <cofactor evidence="5">
        <name>Ca(2+)</name>
        <dbReference type="ChEBI" id="CHEBI:29108"/>
    </cofactor>
    <text evidence="5">Binds 1 Ca(2+) ion per dimer.</text>
</comment>
<evidence type="ECO:0000256" key="3">
    <source>
        <dbReference type="ARBA" id="ARBA00023145"/>
    </source>
</evidence>
<evidence type="ECO:0000256" key="5">
    <source>
        <dbReference type="PIRSR" id="PIRSR001227-2"/>
    </source>
</evidence>
<dbReference type="InterPro" id="IPR043147">
    <property type="entry name" value="Penicillin_amidase_A-knob"/>
</dbReference>
<keyword evidence="5" id="KW-0106">Calcium</keyword>
<dbReference type="InterPro" id="IPR043146">
    <property type="entry name" value="Penicillin_amidase_N_B-knob"/>
</dbReference>
<feature type="binding site" evidence="5">
    <location>
        <position position="352"/>
    </location>
    <ligand>
        <name>Ca(2+)</name>
        <dbReference type="ChEBI" id="CHEBI:29108"/>
    </ligand>
</feature>
<dbReference type="Pfam" id="PF01804">
    <property type="entry name" value="Penicil_amidase"/>
    <property type="match status" value="1"/>
</dbReference>
<keyword evidence="2" id="KW-0378">Hydrolase</keyword>
<feature type="binding site" evidence="5">
    <location>
        <position position="208"/>
    </location>
    <ligand>
        <name>Ca(2+)</name>
        <dbReference type="ChEBI" id="CHEBI:29108"/>
    </ligand>
</feature>
<dbReference type="InterPro" id="IPR002692">
    <property type="entry name" value="S45"/>
</dbReference>